<dbReference type="HOGENOM" id="CLU_3213305_0_0_9"/>
<evidence type="ECO:0000313" key="1">
    <source>
        <dbReference type="EMBL" id="AIG28820.1"/>
    </source>
</evidence>
<organism evidence="1 2">
    <name type="scientific">Brevibacillus laterosporus LMG 15441</name>
    <dbReference type="NCBI Taxonomy" id="1042163"/>
    <lineage>
        <taxon>Bacteria</taxon>
        <taxon>Bacillati</taxon>
        <taxon>Bacillota</taxon>
        <taxon>Bacilli</taxon>
        <taxon>Bacillales</taxon>
        <taxon>Paenibacillaceae</taxon>
        <taxon>Brevibacillus</taxon>
    </lineage>
</organism>
<name>A0A075RI49_BRELA</name>
<dbReference type="STRING" id="1042163.BRLA_c045560"/>
<reference evidence="1 2" key="1">
    <citation type="journal article" date="2011" name="J. Bacteriol.">
        <title>Genome sequence of Brevibacillus laterosporus LMG 15441, a pathogen of invertebrates.</title>
        <authorList>
            <person name="Djukic M."/>
            <person name="Poehlein A."/>
            <person name="Thurmer A."/>
            <person name="Daniel R."/>
        </authorList>
    </citation>
    <scope>NUCLEOTIDE SEQUENCE [LARGE SCALE GENOMIC DNA]</scope>
    <source>
        <strain evidence="1 2">LMG 15441</strain>
    </source>
</reference>
<gene>
    <name evidence="1" type="ORF">BRLA_c045560</name>
</gene>
<evidence type="ECO:0000313" key="2">
    <source>
        <dbReference type="Proteomes" id="UP000005850"/>
    </source>
</evidence>
<sequence length="44" mass="4967">MSKAIVFPHVNWEGIPLLENAEDTVKTQMYGSVLTCFRAVLTKK</sequence>
<protein>
    <submittedName>
        <fullName evidence="1">Uncharacterized protein</fullName>
    </submittedName>
</protein>
<dbReference type="RefSeq" id="WP_003334110.1">
    <property type="nucleotide sequence ID" value="NZ_CP007806.1"/>
</dbReference>
<dbReference type="EMBL" id="CP007806">
    <property type="protein sequence ID" value="AIG28820.1"/>
    <property type="molecule type" value="Genomic_DNA"/>
</dbReference>
<keyword evidence="2" id="KW-1185">Reference proteome</keyword>
<dbReference type="KEGG" id="blr:BRLA_c045560"/>
<accession>A0A075RI49</accession>
<dbReference type="Proteomes" id="UP000005850">
    <property type="component" value="Chromosome"/>
</dbReference>
<proteinExistence type="predicted"/>
<dbReference type="AlphaFoldDB" id="A0A075RI49"/>